<dbReference type="InterPro" id="IPR050879">
    <property type="entry name" value="Acyltransferase_3"/>
</dbReference>
<dbReference type="GO" id="GO:0009103">
    <property type="term" value="P:lipopolysaccharide biosynthetic process"/>
    <property type="evidence" value="ECO:0007669"/>
    <property type="project" value="TreeGrafter"/>
</dbReference>
<feature type="transmembrane region" description="Helical" evidence="1">
    <location>
        <begin position="330"/>
        <end position="351"/>
    </location>
</feature>
<accession>A0A7G8QA51</accession>
<feature type="transmembrane region" description="Helical" evidence="1">
    <location>
        <begin position="236"/>
        <end position="254"/>
    </location>
</feature>
<dbReference type="GO" id="GO:0016747">
    <property type="term" value="F:acyltransferase activity, transferring groups other than amino-acyl groups"/>
    <property type="evidence" value="ECO:0007669"/>
    <property type="project" value="InterPro"/>
</dbReference>
<evidence type="ECO:0000313" key="4">
    <source>
        <dbReference type="Proteomes" id="UP000515873"/>
    </source>
</evidence>
<sequence>MRAPGLDLLRTLAIVWVMLFHSYLVGGLGDHLWGAERYGWMGVDLFFVLSGYLIGTQVLRPLAAGGALDLFAFYRRRAFRILPAFFVVLALYALWPAWRETPGMQPLWQFPTFTFNLLYDQPQNYAFSHVWSLCVEEHFYLLFPFAALWMLRKPSAFRFAVMCAVIVLGGMALRAWLWLHYYQPATLQEDGPTGLMFLRYIYYPTWSRLDGLLAGVALAVCAVFRPAWMARLQRRGNAVLLLGLALLAASIVVFQQRVGFAATVVGYPLLSLALLAIVAAASGGKAWLARVRVPGAAWLAGISYSMYLSHKGVFHLVNEAWGAQLEQHGLLLFAIYAVATLAGGALLHGAIERPFLRLRDRRRQRGAGIPRKADVPG</sequence>
<feature type="transmembrane region" description="Helical" evidence="1">
    <location>
        <begin position="260"/>
        <end position="281"/>
    </location>
</feature>
<feature type="transmembrane region" description="Helical" evidence="1">
    <location>
        <begin position="79"/>
        <end position="98"/>
    </location>
</feature>
<feature type="domain" description="Acyltransferase 3" evidence="2">
    <location>
        <begin position="5"/>
        <end position="347"/>
    </location>
</feature>
<gene>
    <name evidence="3" type="ORF">H8F01_03350</name>
</gene>
<feature type="transmembrane region" description="Helical" evidence="1">
    <location>
        <begin position="159"/>
        <end position="181"/>
    </location>
</feature>
<feature type="transmembrane region" description="Helical" evidence="1">
    <location>
        <begin position="201"/>
        <end position="224"/>
    </location>
</feature>
<dbReference type="Pfam" id="PF01757">
    <property type="entry name" value="Acyl_transf_3"/>
    <property type="match status" value="1"/>
</dbReference>
<evidence type="ECO:0000259" key="2">
    <source>
        <dbReference type="Pfam" id="PF01757"/>
    </source>
</evidence>
<keyword evidence="3" id="KW-0808">Transferase</keyword>
<dbReference type="PANTHER" id="PTHR23028">
    <property type="entry name" value="ACETYLTRANSFERASE"/>
    <property type="match status" value="1"/>
</dbReference>
<dbReference type="RefSeq" id="WP_187059125.1">
    <property type="nucleotide sequence ID" value="NZ_CP060412.1"/>
</dbReference>
<evidence type="ECO:0000256" key="1">
    <source>
        <dbReference type="SAM" id="Phobius"/>
    </source>
</evidence>
<dbReference type="EMBL" id="CP060412">
    <property type="protein sequence ID" value="QNK03659.1"/>
    <property type="molecule type" value="Genomic_DNA"/>
</dbReference>
<dbReference type="Proteomes" id="UP000515873">
    <property type="component" value="Chromosome"/>
</dbReference>
<dbReference type="PANTHER" id="PTHR23028:SF53">
    <property type="entry name" value="ACYL_TRANSF_3 DOMAIN-CONTAINING PROTEIN"/>
    <property type="match status" value="1"/>
</dbReference>
<feature type="transmembrane region" description="Helical" evidence="1">
    <location>
        <begin position="125"/>
        <end position="147"/>
    </location>
</feature>
<keyword evidence="1" id="KW-0812">Transmembrane</keyword>
<keyword evidence="4" id="KW-1185">Reference proteome</keyword>
<dbReference type="InterPro" id="IPR002656">
    <property type="entry name" value="Acyl_transf_3_dom"/>
</dbReference>
<keyword evidence="1" id="KW-1133">Transmembrane helix</keyword>
<dbReference type="GO" id="GO:0016020">
    <property type="term" value="C:membrane"/>
    <property type="evidence" value="ECO:0007669"/>
    <property type="project" value="TreeGrafter"/>
</dbReference>
<protein>
    <submittedName>
        <fullName evidence="3">Acyltransferase</fullName>
    </submittedName>
</protein>
<reference evidence="3 4" key="1">
    <citation type="submission" date="2020-08" db="EMBL/GenBank/DDBJ databases">
        <title>Dyella sp. G9 isolated from forest soil.</title>
        <authorList>
            <person name="Fu J."/>
            <person name="Qiu L."/>
        </authorList>
    </citation>
    <scope>NUCLEOTIDE SEQUENCE [LARGE SCALE GENOMIC DNA]</scope>
    <source>
        <strain evidence="3 4">G9</strain>
    </source>
</reference>
<organism evidence="3 4">
    <name type="scientific">Dyella telluris</name>
    <dbReference type="NCBI Taxonomy" id="2763498"/>
    <lineage>
        <taxon>Bacteria</taxon>
        <taxon>Pseudomonadati</taxon>
        <taxon>Pseudomonadota</taxon>
        <taxon>Gammaproteobacteria</taxon>
        <taxon>Lysobacterales</taxon>
        <taxon>Rhodanobacteraceae</taxon>
        <taxon>Dyella</taxon>
    </lineage>
</organism>
<feature type="transmembrane region" description="Helical" evidence="1">
    <location>
        <begin position="7"/>
        <end position="26"/>
    </location>
</feature>
<keyword evidence="3" id="KW-0012">Acyltransferase</keyword>
<dbReference type="KEGG" id="dtl:H8F01_03350"/>
<keyword evidence="1" id="KW-0472">Membrane</keyword>
<dbReference type="AlphaFoldDB" id="A0A7G8QA51"/>
<proteinExistence type="predicted"/>
<feature type="transmembrane region" description="Helical" evidence="1">
    <location>
        <begin position="38"/>
        <end position="59"/>
    </location>
</feature>
<evidence type="ECO:0000313" key="3">
    <source>
        <dbReference type="EMBL" id="QNK03659.1"/>
    </source>
</evidence>
<name>A0A7G8QA51_9GAMM</name>
<feature type="transmembrane region" description="Helical" evidence="1">
    <location>
        <begin position="293"/>
        <end position="310"/>
    </location>
</feature>